<protein>
    <submittedName>
        <fullName evidence="2">Uncharacterized protein</fullName>
    </submittedName>
</protein>
<evidence type="ECO:0000313" key="3">
    <source>
        <dbReference type="Proteomes" id="UP000019028"/>
    </source>
</evidence>
<evidence type="ECO:0000313" key="2">
    <source>
        <dbReference type="EMBL" id="AHF76518.1"/>
    </source>
</evidence>
<feature type="compositionally biased region" description="Pro residues" evidence="1">
    <location>
        <begin position="50"/>
        <end position="61"/>
    </location>
</feature>
<dbReference type="InterPro" id="IPR011050">
    <property type="entry name" value="Pectin_lyase_fold/virulence"/>
</dbReference>
<dbReference type="PATRIC" id="fig|1239307.3.peg.1581"/>
<gene>
    <name evidence="2" type="ORF">Sant_1460</name>
</gene>
<name>W0HWK8_9GAMM</name>
<sequence>MKFFFPKIAKKKSSSSSKRRAFLIRSVVALPLLPLLLNSKEGKAAERAASPPPTPLPPTSTPPTEATSSSAGFIQSIFNKLSAADGAQYVGRCPDLETLRQTLPSHEGQKIVLAGRESAPAGQKSVGGGELYALRNSELKDDDGIVFRVNADWCWQRPAQHNIDAQWFGVYNDGRACGDAFSRALDYVVAQGGTLLLPFGIVNLGTLRKTIKWFDGIKKFAIRGQGKNTVVTFDNIDPPERPNKKNWVSEPYLFSFLGANATQYIDSLVLEDFCIDYARQRNQGGTSLDTLGECHPTPHSTGAIALYLNYCLNPVIRNVSFSNIYGSGIYCRRSYYPVCENLSFFNVSANQIVARDKRMDRDNSGGAIFYWSCFGGLIQSCIAWNTRKYTVDYLSPDNKQQINGTLCGYIGFWSEFSFLSKTRDNVGPPLVDWTPHTDKDADTASRGVQISNCIVSGYVMGIKGETHTDISILNNIVLNCYLPINCSGVRGVVQRNYTNMLHCEDIKCPQGGLERKRSHLGGMTFAKEENYNLSLEISNNYVRTRKYPPITVDRINLKFLYNYVEMGGVANIFKSTGQGRVFGLEIRGNTYYFNKRSKPQESILAHNANARIAGNTFIINTSEPPVLRFLDTQDAQCIDFIDNTVMGPMTIYANIRSNFTANYFSARQPVQTLLSLNAANGSVEKNTFEVPRDFAKAAVTVKGEQWRIKDNIFKITMTSRSKGKARSFIAVRQDSSFIHIADNTLSGNEDDVALLSAEACGVVSLCHNVSDGKAPLVATLSPLKGPITLRGNSFAGGLSRAAPGEEPNRAANLAPQFKPLPGERLYYLLPDAGGKEGIVMTTQGWREFGAISANT</sequence>
<accession>W0HWK8</accession>
<dbReference type="EMBL" id="CP006569">
    <property type="protein sequence ID" value="AHF76518.1"/>
    <property type="molecule type" value="Genomic_DNA"/>
</dbReference>
<feature type="region of interest" description="Disordered" evidence="1">
    <location>
        <begin position="43"/>
        <end position="68"/>
    </location>
</feature>
<keyword evidence="3" id="KW-1185">Reference proteome</keyword>
<reference evidence="2 3" key="1">
    <citation type="journal article" date="2014" name="Genome Biol. Evol.">
        <title>Genome degeneration and adaptation in a nascent stage of symbiosis.</title>
        <authorList>
            <person name="Oakeson K.F."/>
            <person name="Gil R."/>
            <person name="Clayton A.L."/>
            <person name="Dunn D.M."/>
            <person name="von Niederhausern A.C."/>
            <person name="Hamil C."/>
            <person name="Aoyagi A."/>
            <person name="Duval B."/>
            <person name="Baca A."/>
            <person name="Silva F.J."/>
            <person name="Vallier A."/>
            <person name="Jackson D.G."/>
            <person name="Latorre A."/>
            <person name="Weiss R.B."/>
            <person name="Heddi A."/>
            <person name="Moya A."/>
            <person name="Dale C."/>
        </authorList>
    </citation>
    <scope>NUCLEOTIDE SEQUENCE [LARGE SCALE GENOMIC DNA]</scope>
    <source>
        <strain evidence="2 3">HS1</strain>
    </source>
</reference>
<dbReference type="Gene3D" id="2.160.20.10">
    <property type="entry name" value="Single-stranded right-handed beta-helix, Pectin lyase-like"/>
    <property type="match status" value="1"/>
</dbReference>
<dbReference type="InterPro" id="IPR012334">
    <property type="entry name" value="Pectin_lyas_fold"/>
</dbReference>
<dbReference type="SUPFAM" id="SSF51126">
    <property type="entry name" value="Pectin lyase-like"/>
    <property type="match status" value="1"/>
</dbReference>
<organism evidence="2 3">
    <name type="scientific">Sodalis praecaptivus</name>
    <dbReference type="NCBI Taxonomy" id="1239307"/>
    <lineage>
        <taxon>Bacteria</taxon>
        <taxon>Pseudomonadati</taxon>
        <taxon>Pseudomonadota</taxon>
        <taxon>Gammaproteobacteria</taxon>
        <taxon>Enterobacterales</taxon>
        <taxon>Bruguierivoracaceae</taxon>
        <taxon>Sodalis</taxon>
    </lineage>
</organism>
<evidence type="ECO:0000256" key="1">
    <source>
        <dbReference type="SAM" id="MobiDB-lite"/>
    </source>
</evidence>
<dbReference type="HOGENOM" id="CLU_352607_0_0_6"/>
<dbReference type="AlphaFoldDB" id="W0HWK8"/>
<dbReference type="KEGG" id="sod:Sant_1460"/>
<dbReference type="Proteomes" id="UP000019028">
    <property type="component" value="Chromosome"/>
</dbReference>
<proteinExistence type="predicted"/>